<accession>A0ABV2CUE7</accession>
<evidence type="ECO:0000256" key="5">
    <source>
        <dbReference type="ARBA" id="ARBA00023157"/>
    </source>
</evidence>
<comment type="similarity">
    <text evidence="9">Belongs to the FlhD family.</text>
</comment>
<keyword evidence="2 9" id="KW-1005">Bacterial flagellum biogenesis</keyword>
<dbReference type="Gene3D" id="1.10.4000.10">
    <property type="entry name" value="Flagellar transcriptional activator FlhD"/>
    <property type="match status" value="1"/>
</dbReference>
<reference evidence="10 11" key="1">
    <citation type="submission" date="2024-07" db="EMBL/GenBank/DDBJ databases">
        <title>Uliginosibacterium paludis KCTC:42655.</title>
        <authorList>
            <person name="Kim M.K."/>
        </authorList>
    </citation>
    <scope>NUCLEOTIDE SEQUENCE [LARGE SCALE GENOMIC DNA]</scope>
    <source>
        <strain evidence="10 11">KCTC 42655</strain>
    </source>
</reference>
<keyword evidence="1 9" id="KW-0963">Cytoplasm</keyword>
<evidence type="ECO:0000256" key="3">
    <source>
        <dbReference type="ARBA" id="ARBA00023015"/>
    </source>
</evidence>
<gene>
    <name evidence="9 10" type="primary">flhD</name>
    <name evidence="10" type="ORF">ABVT11_17055</name>
</gene>
<dbReference type="NCBIfam" id="NF002783">
    <property type="entry name" value="PRK02909.1-1"/>
    <property type="match status" value="1"/>
</dbReference>
<comment type="function">
    <text evidence="8 9">Functions in complex with FlhC as a master transcriptional regulator that regulates transcription of several flagellar and non-flagellar operons by binding to their promoter region. Activates expression of class 2 flagellar genes, including fliA, which is a flagellum-specific sigma factor that turns on the class 3 genes. Also regulates genes whose products function in a variety of physiological pathways.</text>
</comment>
<evidence type="ECO:0000256" key="1">
    <source>
        <dbReference type="ARBA" id="ARBA00022490"/>
    </source>
</evidence>
<keyword evidence="6 9" id="KW-0010">Activator</keyword>
<comment type="subcellular location">
    <subcellularLocation>
        <location evidence="9">Cytoplasm</location>
    </subcellularLocation>
</comment>
<evidence type="ECO:0000256" key="6">
    <source>
        <dbReference type="ARBA" id="ARBA00023159"/>
    </source>
</evidence>
<organism evidence="10 11">
    <name type="scientific">Uliginosibacterium paludis</name>
    <dbReference type="NCBI Taxonomy" id="1615952"/>
    <lineage>
        <taxon>Bacteria</taxon>
        <taxon>Pseudomonadati</taxon>
        <taxon>Pseudomonadota</taxon>
        <taxon>Betaproteobacteria</taxon>
        <taxon>Rhodocyclales</taxon>
        <taxon>Zoogloeaceae</taxon>
        <taxon>Uliginosibacterium</taxon>
    </lineage>
</organism>
<proteinExistence type="inferred from homology"/>
<dbReference type="InterPro" id="IPR036194">
    <property type="entry name" value="FlhD_sf"/>
</dbReference>
<comment type="caution">
    <text evidence="10">The sequence shown here is derived from an EMBL/GenBank/DDBJ whole genome shotgun (WGS) entry which is preliminary data.</text>
</comment>
<evidence type="ECO:0000313" key="11">
    <source>
        <dbReference type="Proteomes" id="UP001548590"/>
    </source>
</evidence>
<keyword evidence="10" id="KW-0969">Cilium</keyword>
<dbReference type="Pfam" id="PF05247">
    <property type="entry name" value="FlhD"/>
    <property type="match status" value="1"/>
</dbReference>
<keyword evidence="11" id="KW-1185">Reference proteome</keyword>
<dbReference type="InterPro" id="IPR023559">
    <property type="entry name" value="Flagellar_FlhD"/>
</dbReference>
<keyword evidence="7 9" id="KW-0804">Transcription</keyword>
<keyword evidence="3 9" id="KW-0805">Transcription regulation</keyword>
<keyword evidence="5 9" id="KW-1015">Disulfide bond</keyword>
<keyword evidence="4 9" id="KW-0238">DNA-binding</keyword>
<evidence type="ECO:0000256" key="2">
    <source>
        <dbReference type="ARBA" id="ARBA00022795"/>
    </source>
</evidence>
<protein>
    <recommendedName>
        <fullName evidence="9">Flagellar transcriptional regulator FlhD</fullName>
    </recommendedName>
</protein>
<evidence type="ECO:0000313" key="10">
    <source>
        <dbReference type="EMBL" id="MET1491551.1"/>
    </source>
</evidence>
<dbReference type="EMBL" id="JBEWLZ010000013">
    <property type="protein sequence ID" value="MET1491551.1"/>
    <property type="molecule type" value="Genomic_DNA"/>
</dbReference>
<evidence type="ECO:0000256" key="7">
    <source>
        <dbReference type="ARBA" id="ARBA00023163"/>
    </source>
</evidence>
<feature type="disulfide bond" description="Interchain" evidence="9">
    <location>
        <position position="64"/>
    </location>
</feature>
<dbReference type="RefSeq" id="WP_345929576.1">
    <property type="nucleotide sequence ID" value="NZ_JBDIVF010000010.1"/>
</dbReference>
<keyword evidence="10" id="KW-0282">Flagellum</keyword>
<dbReference type="HAMAP" id="MF_00725">
    <property type="entry name" value="FlhD"/>
    <property type="match status" value="1"/>
</dbReference>
<evidence type="ECO:0000256" key="4">
    <source>
        <dbReference type="ARBA" id="ARBA00023125"/>
    </source>
</evidence>
<dbReference type="Proteomes" id="UP001548590">
    <property type="component" value="Unassembled WGS sequence"/>
</dbReference>
<keyword evidence="10" id="KW-0966">Cell projection</keyword>
<name>A0ABV2CUE7_9RHOO</name>
<evidence type="ECO:0000256" key="9">
    <source>
        <dbReference type="HAMAP-Rule" id="MF_00725"/>
    </source>
</evidence>
<comment type="domain">
    <text evidence="9">The C-terminal region contains a putative helix-turn-helix (HTH) motif, suggesting that this region may bind DNA.</text>
</comment>
<evidence type="ECO:0000256" key="8">
    <source>
        <dbReference type="ARBA" id="ARBA00025431"/>
    </source>
</evidence>
<comment type="subunit">
    <text evidence="9">Homodimer; disulfide-linked. Forms a heterohexamer composed of two FlhC and four FlhD subunits. Each FlhC binds a FlhD dimer, forming a heterotrimer, and a hexamer assembles by dimerization of two heterotrimers.</text>
</comment>
<dbReference type="SUPFAM" id="SSF63592">
    <property type="entry name" value="Flagellar transcriptional activator FlhD"/>
    <property type="match status" value="1"/>
</dbReference>
<sequence>MKMDIGGEIRELNLSYLMLAQQMLQSDRANAMFKLGIGEDVADIVENLSPAQILRMASNEMLLCRFRFDDSLLLNLMSNHGRENAAARIHATILAASKPVEHLS</sequence>